<gene>
    <name evidence="2" type="ORF">C10C_0165</name>
</gene>
<keyword evidence="1" id="KW-0812">Transmembrane</keyword>
<dbReference type="InterPro" id="IPR006974">
    <property type="entry name" value="DUF648"/>
</dbReference>
<proteinExistence type="predicted"/>
<dbReference type="AlphaFoldDB" id="A0A2R8FAL4"/>
<keyword evidence="1" id="KW-1133">Transmembrane helix</keyword>
<organism evidence="2 3">
    <name type="scientific">Chlamydia serpentis</name>
    <dbReference type="NCBI Taxonomy" id="1967782"/>
    <lineage>
        <taxon>Bacteria</taxon>
        <taxon>Pseudomonadati</taxon>
        <taxon>Chlamydiota</taxon>
        <taxon>Chlamydiia</taxon>
        <taxon>Chlamydiales</taxon>
        <taxon>Chlamydiaceae</taxon>
        <taxon>Chlamydia/Chlamydophila group</taxon>
        <taxon>Chlamydia</taxon>
    </lineage>
</organism>
<dbReference type="Proteomes" id="UP000244926">
    <property type="component" value="Chromosome I"/>
</dbReference>
<evidence type="ECO:0000313" key="3">
    <source>
        <dbReference type="Proteomes" id="UP000244926"/>
    </source>
</evidence>
<name>A0A2R8FAL4_9CHLA</name>
<dbReference type="EMBL" id="LT993738">
    <property type="protein sequence ID" value="SPN73346.1"/>
    <property type="molecule type" value="Genomic_DNA"/>
</dbReference>
<dbReference type="KEGG" id="csee:C10C_0165"/>
<sequence>MANSCAYAKCYSSWQASLMRSLDSYFACSTRVRQRIVLVDPNGLAFVKEEKFKISTLEKILKIMSFIIFFPLVIVALAIRNFLHKKLDRFSIKCLYLPTEMTREEELIFAANPQLVKEAVLTAVPLFYYTPKKYQLIKFEALEGQAPKITFSINIELLLEDLDLQSLNWPTKYLYDDLDFTGHPEEEALINKIRAIEGKDSEEMSLESKKLLVLHFLECICTQHPTLNEEDEGTVHIRLPFTYHEHGYKTPINVCRYKKTIWYKIFFWQTGSAFRNSPGSLVYDRLVKLGVFTANNYCSLVRTQYISASAPFRALFEADPISMLKLAGFLF</sequence>
<dbReference type="RefSeq" id="WP_108896326.1">
    <property type="nucleotide sequence ID" value="NZ_LT993738.1"/>
</dbReference>
<accession>A0A2R8FAL4</accession>
<protein>
    <submittedName>
        <fullName evidence="2">Uncharacterized protein</fullName>
    </submittedName>
</protein>
<dbReference type="Pfam" id="PF04890">
    <property type="entry name" value="DUF648"/>
    <property type="match status" value="1"/>
</dbReference>
<keyword evidence="3" id="KW-1185">Reference proteome</keyword>
<keyword evidence="1" id="KW-0472">Membrane</keyword>
<evidence type="ECO:0000313" key="2">
    <source>
        <dbReference type="EMBL" id="SPN73346.1"/>
    </source>
</evidence>
<feature type="transmembrane region" description="Helical" evidence="1">
    <location>
        <begin position="63"/>
        <end position="83"/>
    </location>
</feature>
<evidence type="ECO:0000256" key="1">
    <source>
        <dbReference type="SAM" id="Phobius"/>
    </source>
</evidence>
<reference evidence="3" key="1">
    <citation type="submission" date="2017-11" db="EMBL/GenBank/DDBJ databases">
        <authorList>
            <person name="Seth-Smith MB H."/>
        </authorList>
    </citation>
    <scope>NUCLEOTIDE SEQUENCE [LARGE SCALE GENOMIC DNA]</scope>
</reference>
<dbReference type="OrthoDB" id="16987at2"/>